<comment type="caution">
    <text evidence="1">The sequence shown here is derived from an EMBL/GenBank/DDBJ whole genome shotgun (WGS) entry which is preliminary data.</text>
</comment>
<organism evidence="1 2">
    <name type="scientific">Thiohalophilus thiocyanatoxydans</name>
    <dbReference type="NCBI Taxonomy" id="381308"/>
    <lineage>
        <taxon>Bacteria</taxon>
        <taxon>Pseudomonadati</taxon>
        <taxon>Pseudomonadota</taxon>
        <taxon>Gammaproteobacteria</taxon>
        <taxon>Thiohalomonadales</taxon>
        <taxon>Thiohalophilaceae</taxon>
        <taxon>Thiohalophilus</taxon>
    </lineage>
</organism>
<sequence>MDITDIMIHVHPDLSVEQRTKLEEAVAASDGVVSVHFSPQHQHELTVAYDPDATDSQSILRQVQQWDAQAAMAGL</sequence>
<dbReference type="Proteomes" id="UP000294914">
    <property type="component" value="Unassembled WGS sequence"/>
</dbReference>
<evidence type="ECO:0000313" key="2">
    <source>
        <dbReference type="Proteomes" id="UP000294914"/>
    </source>
</evidence>
<dbReference type="RefSeq" id="WP_134082091.1">
    <property type="nucleotide sequence ID" value="NZ_SOQX01000002.1"/>
</dbReference>
<name>A0A4R8IPH8_9GAMM</name>
<evidence type="ECO:0000313" key="1">
    <source>
        <dbReference type="EMBL" id="TDY02832.1"/>
    </source>
</evidence>
<dbReference type="Gene3D" id="3.30.70.100">
    <property type="match status" value="1"/>
</dbReference>
<keyword evidence="2" id="KW-1185">Reference proteome</keyword>
<dbReference type="OrthoDB" id="5801684at2"/>
<accession>A0A4R8IPH8</accession>
<dbReference type="SUPFAM" id="SSF55008">
    <property type="entry name" value="HMA, heavy metal-associated domain"/>
    <property type="match status" value="1"/>
</dbReference>
<proteinExistence type="predicted"/>
<dbReference type="InterPro" id="IPR036163">
    <property type="entry name" value="HMA_dom_sf"/>
</dbReference>
<dbReference type="EMBL" id="SOQX01000002">
    <property type="protein sequence ID" value="TDY02832.1"/>
    <property type="molecule type" value="Genomic_DNA"/>
</dbReference>
<dbReference type="AlphaFoldDB" id="A0A4R8IPH8"/>
<gene>
    <name evidence="1" type="ORF">EDC23_1216</name>
</gene>
<reference evidence="1 2" key="1">
    <citation type="submission" date="2019-03" db="EMBL/GenBank/DDBJ databases">
        <title>Genomic Encyclopedia of Type Strains, Phase IV (KMG-IV): sequencing the most valuable type-strain genomes for metagenomic binning, comparative biology and taxonomic classification.</title>
        <authorList>
            <person name="Goeker M."/>
        </authorList>
    </citation>
    <scope>NUCLEOTIDE SEQUENCE [LARGE SCALE GENOMIC DNA]</scope>
    <source>
        <strain evidence="1 2">DSM 16326</strain>
    </source>
</reference>
<dbReference type="GO" id="GO:0046872">
    <property type="term" value="F:metal ion binding"/>
    <property type="evidence" value="ECO:0007669"/>
    <property type="project" value="InterPro"/>
</dbReference>
<protein>
    <submittedName>
        <fullName evidence="1">Uncharacterized protein</fullName>
    </submittedName>
</protein>